<protein>
    <submittedName>
        <fullName evidence="2">Vanadium-dependent haloperoxidase</fullName>
        <ecNumber evidence="2">1.11.1.-</ecNumber>
    </submittedName>
</protein>
<dbReference type="Gene3D" id="1.10.606.20">
    <property type="match status" value="1"/>
</dbReference>
<dbReference type="PROSITE" id="PS51257">
    <property type="entry name" value="PROKAR_LIPOPROTEIN"/>
    <property type="match status" value="1"/>
</dbReference>
<dbReference type="CDD" id="cd03398">
    <property type="entry name" value="PAP2_haloperoxidase"/>
    <property type="match status" value="1"/>
</dbReference>
<dbReference type="RefSeq" id="WP_380032634.1">
    <property type="nucleotide sequence ID" value="NZ_JBHSHB010000008.1"/>
</dbReference>
<keyword evidence="2" id="KW-0575">Peroxidase</keyword>
<reference evidence="3" key="1">
    <citation type="journal article" date="2019" name="Int. J. Syst. Evol. Microbiol.">
        <title>The Global Catalogue of Microorganisms (GCM) 10K type strain sequencing project: providing services to taxonomists for standard genome sequencing and annotation.</title>
        <authorList>
            <consortium name="The Broad Institute Genomics Platform"/>
            <consortium name="The Broad Institute Genome Sequencing Center for Infectious Disease"/>
            <person name="Wu L."/>
            <person name="Ma J."/>
        </authorList>
    </citation>
    <scope>NUCLEOTIDE SEQUENCE [LARGE SCALE GENOMIC DNA]</scope>
    <source>
        <strain evidence="3">CGMCC 4.7427</strain>
    </source>
</reference>
<dbReference type="EC" id="1.11.1.-" evidence="2"/>
<gene>
    <name evidence="2" type="ORF">ACFO5T_05430</name>
</gene>
<evidence type="ECO:0000313" key="3">
    <source>
        <dbReference type="Proteomes" id="UP001595878"/>
    </source>
</evidence>
<dbReference type="InterPro" id="IPR052559">
    <property type="entry name" value="V-haloperoxidase"/>
</dbReference>
<dbReference type="Proteomes" id="UP001595878">
    <property type="component" value="Unassembled WGS sequence"/>
</dbReference>
<dbReference type="SUPFAM" id="SSF48317">
    <property type="entry name" value="Acid phosphatase/Vanadium-dependent haloperoxidase"/>
    <property type="match status" value="1"/>
</dbReference>
<proteinExistence type="predicted"/>
<keyword evidence="3" id="KW-1185">Reference proteome</keyword>
<accession>A0ABV9L6W2</accession>
<comment type="caution">
    <text evidence="2">The sequence shown here is derived from an EMBL/GenBank/DDBJ whole genome shotgun (WGS) entry which is preliminary data.</text>
</comment>
<feature type="domain" description="Phosphatidic acid phosphatase type 2/haloperoxidase" evidence="1">
    <location>
        <begin position="332"/>
        <end position="450"/>
    </location>
</feature>
<dbReference type="InterPro" id="IPR000326">
    <property type="entry name" value="PAP2/HPO"/>
</dbReference>
<dbReference type="Pfam" id="PF01569">
    <property type="entry name" value="PAP2"/>
    <property type="match status" value="1"/>
</dbReference>
<organism evidence="2 3">
    <name type="scientific">Dokdonia genika</name>
    <dbReference type="NCBI Taxonomy" id="308113"/>
    <lineage>
        <taxon>Bacteria</taxon>
        <taxon>Pseudomonadati</taxon>
        <taxon>Bacteroidota</taxon>
        <taxon>Flavobacteriia</taxon>
        <taxon>Flavobacteriales</taxon>
        <taxon>Flavobacteriaceae</taxon>
        <taxon>Dokdonia</taxon>
    </lineage>
</organism>
<dbReference type="PANTHER" id="PTHR34599">
    <property type="entry name" value="PEROXIDASE-RELATED"/>
    <property type="match status" value="1"/>
</dbReference>
<dbReference type="GO" id="GO:0004601">
    <property type="term" value="F:peroxidase activity"/>
    <property type="evidence" value="ECO:0007669"/>
    <property type="project" value="UniProtKB-KW"/>
</dbReference>
<evidence type="ECO:0000259" key="1">
    <source>
        <dbReference type="Pfam" id="PF01569"/>
    </source>
</evidence>
<dbReference type="PANTHER" id="PTHR34599:SF1">
    <property type="entry name" value="PHOSPHATIDIC ACID PHOSPHATASE TYPE 2_HALOPEROXIDASE DOMAIN-CONTAINING PROTEIN"/>
    <property type="match status" value="1"/>
</dbReference>
<dbReference type="EMBL" id="JBHSHB010000008">
    <property type="protein sequence ID" value="MFC4689864.1"/>
    <property type="molecule type" value="Genomic_DNA"/>
</dbReference>
<evidence type="ECO:0000313" key="2">
    <source>
        <dbReference type="EMBL" id="MFC4689864.1"/>
    </source>
</evidence>
<sequence length="463" mass="51712">MKLRVFGAVVLVFLTLQSCSDEEVILPEVLEPSDIAFNQITVSNPTTQLVSDWTNLWLEIDQYAYGMRPTATSRALAYIHLAGYETAVFSMDGYISNASNLNGLTINNSERASNVSLNVALNTCYGLVFDHFMYNVQADYDAKITQYRDAQEAQLVVGLSAESIANSKSWGAYVAQQVIAYSQTDTAAEAQITDPQPFSYEPPVGEGYWTYSADEERAWFPYWDQARTFIISSEETTTVAPSVAYSTEVGSEFYTQMMDVYTTNNTAREDNNEDLWIAEFWSDDVEGLMTSPPGHQVSIANQLIGQYDTSPTASLVLLLKLGFSLNDAAVSTWADKYEYMVMRPSVYIQEYIDPTYETNLYRFINWPNPSFPGYPSGHSAFASAAAGVFIDAFGNDINFTDRSHEGRTEFRGAPRQFTSFTDMAQENGYSRIPLGVHIEMDCTEGLRLGYEVSDAVNAYNLTN</sequence>
<keyword evidence="2" id="KW-0560">Oxidoreductase</keyword>
<name>A0ABV9L6W2_9FLAO</name>
<dbReference type="InterPro" id="IPR036938">
    <property type="entry name" value="PAP2/HPO_sf"/>
</dbReference>